<sequence>MEQSVELTDIRSFLLWCVIGHYALLLIWFGFFVFGHRWLYRLHNRWFSMTRETFDALHYALLGIFEVLVLVFFLVPLVVLYLTG</sequence>
<keyword evidence="4" id="KW-1185">Reference proteome</keyword>
<dbReference type="Pfam" id="PF21742">
    <property type="entry name" value="DUF6868"/>
    <property type="match status" value="1"/>
</dbReference>
<keyword evidence="1" id="KW-0812">Transmembrane</keyword>
<dbReference type="eggNOG" id="ENOG5032ZJW">
    <property type="taxonomic scope" value="Bacteria"/>
</dbReference>
<keyword evidence="1" id="KW-1133">Transmembrane helix</keyword>
<accession>A0A094JBU8</accession>
<evidence type="ECO:0000256" key="1">
    <source>
        <dbReference type="SAM" id="Phobius"/>
    </source>
</evidence>
<gene>
    <name evidence="3" type="ORF">IDSA_05600</name>
</gene>
<evidence type="ECO:0000259" key="2">
    <source>
        <dbReference type="Pfam" id="PF21742"/>
    </source>
</evidence>
<feature type="domain" description="DUF6868" evidence="2">
    <location>
        <begin position="7"/>
        <end position="82"/>
    </location>
</feature>
<dbReference type="InterPro" id="IPR049220">
    <property type="entry name" value="DUF6868"/>
</dbReference>
<comment type="caution">
    <text evidence="3">The sequence shown here is derived from an EMBL/GenBank/DDBJ whole genome shotgun (WGS) entry which is preliminary data.</text>
</comment>
<dbReference type="Proteomes" id="UP000054363">
    <property type="component" value="Unassembled WGS sequence"/>
</dbReference>
<proteinExistence type="predicted"/>
<evidence type="ECO:0000313" key="4">
    <source>
        <dbReference type="Proteomes" id="UP000054363"/>
    </source>
</evidence>
<organism evidence="3 4">
    <name type="scientific">Pseudidiomarina salinarum</name>
    <dbReference type="NCBI Taxonomy" id="435908"/>
    <lineage>
        <taxon>Bacteria</taxon>
        <taxon>Pseudomonadati</taxon>
        <taxon>Pseudomonadota</taxon>
        <taxon>Gammaproteobacteria</taxon>
        <taxon>Alteromonadales</taxon>
        <taxon>Idiomarinaceae</taxon>
        <taxon>Pseudidiomarina</taxon>
    </lineage>
</organism>
<dbReference type="RefSeq" id="WP_034777159.1">
    <property type="nucleotide sequence ID" value="NZ_JPER01000010.1"/>
</dbReference>
<feature type="transmembrane region" description="Helical" evidence="1">
    <location>
        <begin position="56"/>
        <end position="82"/>
    </location>
</feature>
<dbReference type="EMBL" id="JPER01000010">
    <property type="protein sequence ID" value="KFZ30066.1"/>
    <property type="molecule type" value="Genomic_DNA"/>
</dbReference>
<dbReference type="AlphaFoldDB" id="A0A094JBU8"/>
<dbReference type="OrthoDB" id="5918912at2"/>
<name>A0A094JBU8_9GAMM</name>
<evidence type="ECO:0000313" key="3">
    <source>
        <dbReference type="EMBL" id="KFZ30066.1"/>
    </source>
</evidence>
<feature type="transmembrane region" description="Helical" evidence="1">
    <location>
        <begin position="13"/>
        <end position="35"/>
    </location>
</feature>
<protein>
    <recommendedName>
        <fullName evidence="2">DUF6868 domain-containing protein</fullName>
    </recommendedName>
</protein>
<reference evidence="3 4" key="1">
    <citation type="submission" date="2014-06" db="EMBL/GenBank/DDBJ databases">
        <title>The draft genome sequence of Idiomarina salinarum ISL-52.</title>
        <authorList>
            <person name="Du J."/>
            <person name="Shao Z."/>
        </authorList>
    </citation>
    <scope>NUCLEOTIDE SEQUENCE [LARGE SCALE GENOMIC DNA]</scope>
    <source>
        <strain evidence="3 4">ISL-52</strain>
    </source>
</reference>
<keyword evidence="1" id="KW-0472">Membrane</keyword>